<evidence type="ECO:0000313" key="2">
    <source>
        <dbReference type="EMBL" id="MCF0060604.1"/>
    </source>
</evidence>
<dbReference type="InterPro" id="IPR010693">
    <property type="entry name" value="Divergent_4Fe-4S_mono-cluster"/>
</dbReference>
<protein>
    <submittedName>
        <fullName evidence="2">(4Fe-4S)-binding protein</fullName>
    </submittedName>
</protein>
<feature type="domain" description="Divergent 4Fe-4S mono-cluster" evidence="1">
    <location>
        <begin position="6"/>
        <end position="68"/>
    </location>
</feature>
<dbReference type="RefSeq" id="WP_234653468.1">
    <property type="nucleotide sequence ID" value="NZ_CP094997.1"/>
</dbReference>
<keyword evidence="3" id="KW-1185">Reference proteome</keyword>
<evidence type="ECO:0000259" key="1">
    <source>
        <dbReference type="Pfam" id="PF06902"/>
    </source>
</evidence>
<comment type="caution">
    <text evidence="2">The sequence shown here is derived from an EMBL/GenBank/DDBJ whole genome shotgun (WGS) entry which is preliminary data.</text>
</comment>
<gene>
    <name evidence="2" type="ORF">LXM26_03810</name>
</gene>
<proteinExistence type="predicted"/>
<organism evidence="2 3">
    <name type="scientific">Dyadobacter chenwenxiniae</name>
    <dbReference type="NCBI Taxonomy" id="2906456"/>
    <lineage>
        <taxon>Bacteria</taxon>
        <taxon>Pseudomonadati</taxon>
        <taxon>Bacteroidota</taxon>
        <taxon>Cytophagia</taxon>
        <taxon>Cytophagales</taxon>
        <taxon>Spirosomataceae</taxon>
        <taxon>Dyadobacter</taxon>
    </lineage>
</organism>
<sequence length="77" mass="8692">MEIHEYANGEVTLLWKPKLCIHSAICVRTLPNVYDPKARPWIRPENATGDELIEQIAKCPSGALSVKEESKMSNKLE</sequence>
<accession>A0A9X1PIB1</accession>
<dbReference type="EMBL" id="JAJTTC010000001">
    <property type="protein sequence ID" value="MCF0060604.1"/>
    <property type="molecule type" value="Genomic_DNA"/>
</dbReference>
<name>A0A9X1PIB1_9BACT</name>
<dbReference type="Pfam" id="PF06902">
    <property type="entry name" value="Fer4_19"/>
    <property type="match status" value="1"/>
</dbReference>
<reference evidence="2" key="1">
    <citation type="submission" date="2021-12" db="EMBL/GenBank/DDBJ databases">
        <title>Novel species in genus Dyadobacter.</title>
        <authorList>
            <person name="Ma C."/>
        </authorList>
    </citation>
    <scope>NUCLEOTIDE SEQUENCE</scope>
    <source>
        <strain evidence="2">LJ419</strain>
    </source>
</reference>
<dbReference type="AlphaFoldDB" id="A0A9X1PIB1"/>
<evidence type="ECO:0000313" key="3">
    <source>
        <dbReference type="Proteomes" id="UP001139000"/>
    </source>
</evidence>
<dbReference type="Proteomes" id="UP001139000">
    <property type="component" value="Unassembled WGS sequence"/>
</dbReference>